<dbReference type="Pfam" id="PF00225">
    <property type="entry name" value="Kinesin"/>
    <property type="match status" value="1"/>
</dbReference>
<dbReference type="PROSITE" id="PS00411">
    <property type="entry name" value="KINESIN_MOTOR_1"/>
    <property type="match status" value="1"/>
</dbReference>
<dbReference type="InterPro" id="IPR019821">
    <property type="entry name" value="Kinesin_motor_CS"/>
</dbReference>
<feature type="compositionally biased region" description="Polar residues" evidence="10">
    <location>
        <begin position="1287"/>
        <end position="1300"/>
    </location>
</feature>
<dbReference type="SUPFAM" id="SSF52540">
    <property type="entry name" value="P-loop containing nucleoside triphosphate hydrolases"/>
    <property type="match status" value="1"/>
</dbReference>
<feature type="coiled-coil region" evidence="9">
    <location>
        <begin position="613"/>
        <end position="772"/>
    </location>
</feature>
<reference evidence="12" key="1">
    <citation type="submission" date="2021-06" db="EMBL/GenBank/DDBJ databases">
        <title>Genome Sequence of Mortierella hyaline Strain SCG-10, a Cold-Adapted, Nitrate-Reducing Fungus Isolated from Soil in Minnesota, USA.</title>
        <authorList>
            <person name="Aldossari N."/>
        </authorList>
    </citation>
    <scope>NUCLEOTIDE SEQUENCE</scope>
    <source>
        <strain evidence="12">SCG-10</strain>
    </source>
</reference>
<keyword evidence="4 8" id="KW-0547">Nucleotide-binding</keyword>
<dbReference type="PANTHER" id="PTHR47970">
    <property type="entry name" value="KINESIN-LIKE PROTEIN KIF11"/>
    <property type="match status" value="1"/>
</dbReference>
<feature type="region of interest" description="Disordered" evidence="10">
    <location>
        <begin position="1124"/>
        <end position="1268"/>
    </location>
</feature>
<dbReference type="PROSITE" id="PS50067">
    <property type="entry name" value="KINESIN_MOTOR_2"/>
    <property type="match status" value="1"/>
</dbReference>
<dbReference type="PRINTS" id="PR00380">
    <property type="entry name" value="KINESINHEAVY"/>
</dbReference>
<evidence type="ECO:0000256" key="5">
    <source>
        <dbReference type="ARBA" id="ARBA00022840"/>
    </source>
</evidence>
<evidence type="ECO:0000256" key="8">
    <source>
        <dbReference type="PROSITE-ProRule" id="PRU00283"/>
    </source>
</evidence>
<dbReference type="GO" id="GO:0008017">
    <property type="term" value="F:microtubule binding"/>
    <property type="evidence" value="ECO:0007669"/>
    <property type="project" value="InterPro"/>
</dbReference>
<feature type="compositionally biased region" description="Low complexity" evidence="10">
    <location>
        <begin position="1126"/>
        <end position="1139"/>
    </location>
</feature>
<feature type="region of interest" description="Disordered" evidence="10">
    <location>
        <begin position="490"/>
        <end position="542"/>
    </location>
</feature>
<feature type="compositionally biased region" description="Polar residues" evidence="10">
    <location>
        <begin position="490"/>
        <end position="512"/>
    </location>
</feature>
<proteinExistence type="inferred from homology"/>
<evidence type="ECO:0000256" key="4">
    <source>
        <dbReference type="ARBA" id="ARBA00022741"/>
    </source>
</evidence>
<evidence type="ECO:0000259" key="11">
    <source>
        <dbReference type="PROSITE" id="PS50067"/>
    </source>
</evidence>
<accession>A0A9P7Y5X1</accession>
<organism evidence="12 13">
    <name type="scientific">Linnemannia hyalina</name>
    <dbReference type="NCBI Taxonomy" id="64524"/>
    <lineage>
        <taxon>Eukaryota</taxon>
        <taxon>Fungi</taxon>
        <taxon>Fungi incertae sedis</taxon>
        <taxon>Mucoromycota</taxon>
        <taxon>Mortierellomycotina</taxon>
        <taxon>Mortierellomycetes</taxon>
        <taxon>Mortierellales</taxon>
        <taxon>Mortierellaceae</taxon>
        <taxon>Linnemannia</taxon>
    </lineage>
</organism>
<feature type="compositionally biased region" description="Polar residues" evidence="10">
    <location>
        <begin position="992"/>
        <end position="1008"/>
    </location>
</feature>
<dbReference type="GO" id="GO:0090307">
    <property type="term" value="P:mitotic spindle assembly"/>
    <property type="evidence" value="ECO:0007669"/>
    <property type="project" value="TreeGrafter"/>
</dbReference>
<evidence type="ECO:0000256" key="6">
    <source>
        <dbReference type="ARBA" id="ARBA00023175"/>
    </source>
</evidence>
<dbReference type="GO" id="GO:0072686">
    <property type="term" value="C:mitotic spindle"/>
    <property type="evidence" value="ECO:0007669"/>
    <property type="project" value="TreeGrafter"/>
</dbReference>
<feature type="compositionally biased region" description="Basic and acidic residues" evidence="10">
    <location>
        <begin position="1140"/>
        <end position="1152"/>
    </location>
</feature>
<keyword evidence="5 8" id="KW-0067">ATP-binding</keyword>
<evidence type="ECO:0000313" key="12">
    <source>
        <dbReference type="EMBL" id="KAG9071971.1"/>
    </source>
</evidence>
<feature type="compositionally biased region" description="Low complexity" evidence="10">
    <location>
        <begin position="1"/>
        <end position="17"/>
    </location>
</feature>
<dbReference type="GO" id="GO:0007018">
    <property type="term" value="P:microtubule-based movement"/>
    <property type="evidence" value="ECO:0007669"/>
    <property type="project" value="InterPro"/>
</dbReference>
<feature type="compositionally biased region" description="Basic and acidic residues" evidence="10">
    <location>
        <begin position="1584"/>
        <end position="1607"/>
    </location>
</feature>
<feature type="region of interest" description="Disordered" evidence="10">
    <location>
        <begin position="1287"/>
        <end position="1432"/>
    </location>
</feature>
<dbReference type="SMART" id="SM00129">
    <property type="entry name" value="KISc"/>
    <property type="match status" value="1"/>
</dbReference>
<feature type="compositionally biased region" description="Basic and acidic residues" evidence="10">
    <location>
        <begin position="1619"/>
        <end position="1634"/>
    </location>
</feature>
<protein>
    <recommendedName>
        <fullName evidence="11">Kinesin motor domain-containing protein</fullName>
    </recommendedName>
</protein>
<feature type="region of interest" description="Disordered" evidence="10">
    <location>
        <begin position="1681"/>
        <end position="1704"/>
    </location>
</feature>
<keyword evidence="7" id="KW-0206">Cytoskeleton</keyword>
<evidence type="ECO:0000256" key="10">
    <source>
        <dbReference type="SAM" id="MobiDB-lite"/>
    </source>
</evidence>
<sequence length="1704" mass="189816">MSVSSTVSLDSTSSAESNRPEARASQMKITPVDQSIKTFLRIRPSDKSSSMSNDSSYLGVLNDTDVLMVPPPSPKQRKTSEYKFTRVFDESATQSRIFEETCLPLLTPLFRQDNYKALIFSHGVTKSGKTHSTIGSPEQAGIIPRTLKVLFDSIAESSQDVNTPTQYRPFRVHDVEINVDERRDNEAMKSIRALDSNLATWFQYLAIDPLDFNIRDLLVENPSNRNSQVVSLPEGMNYSIWISCAEISSERIYDLLATPSAPPVRSIKSTDPKRPQLFLTTDNATHQKYIQDLREVNVRTLEEAIMVLRAGYRQRRLYTVLTNRPSPRSHCIVTIKVLKTPQFGESALKDAAKGKTSISRLSIVDLAGSEMLRTMTSSAGHGIKDPGNGDTSLIVLGHCLKVLRSNRTTNSKNPQEVPFRQSKLTQLFQGSLEAGPANSQVCLIANISPYRSKFDETTRTLEFATSPIESSRTRIMDIHVDSETSLSNIKRLSTSPGSVSHQQPTTGQTIDDSSSKQRHTGDVTMLSQGQNETSDMDFDEDKSCDKPIEIESEEAVMVEKERPLAEQSDATTVSGSIHCVSVRCLETITSLQEKFDRHREAFEMQISTRDQGLETLKNQLAENSRKMEKQEKSCQIQDKEIQELRVALVKNDDDRAAQDSLQAVLKQEIKALRDQLAETERDKMEREKEILSRNEQVQELKVALAETIANRVTPETAHSLHQDIKSLTTQLLESARKKEELEERVRSRDEEVRELKQEVVDAEATRASQETHHNSVVRSLEVKIEGLRADLKHAAFERREHDEAMDVRFQEQEDKLLGQMQALADSLNVNHELELTQLREALVTSDKKCLAMTERFQSGDRDQSMVVLVRDLEAADETRSVLERKLAKANETIDAWNTWFADSPVTKLARGAAHASVPDLTTVAASDRSAPDDSLLALDQINTNSVAAEVLATIKDAGDMAVEQATLEEDFVEHVDEAIAFRDVLHDDPLNDPQNNPQGDPQGDTQDYIQVEPQDHLQDDPQDDPQNEPQGEPQFNPQDADETTTGDRTETVVTEQTGSAHIKHGNQSSDPSLDVKTVSRPAVSAAIAHPDFVNIIEIESDSEDEYHATLKWTKISDRFARVQQFAESSAESSRQSSQDTSDKASFKAKDSKLSTNKRTSTRSRSLPGHQETLTTITSRSSPARVTRSRYSLPNNPTVSSQTRSSAIQPPIKKTRLSTGTKSSLLFKDSDIDEDQERSQVEDSVGPSLPQTSKTSNIQTEEGVESGLDTTVVHPVAGSFETTYAITAQEPSNLQVPVTPQESKRVAAQGSPRDEDDAMLLAPGLVASEDDQEGGRSPDFTPENVIQPDLSLNFGVEDMQAEPSPDFEPEDDLPARPVQNAGPEDYLQADEYEMAQEGSHDGSEDTLARSAPGDRMELPRAIDDHIGTPAAKISPVRPIYPKLELMTPSPRRTSPSRPPVLSKYGAADDKWTNPTWESFDARLGEHEAPLETPDRLRSSWPRPALDVPMTKLDPSLTTERDPEYPLISHVDDDLDYDGERYHSRQVGDMDGDDESDGDKDLNGAISEYDSAQESLDTEDSNEFPLETKAKIDAGDKENDDPKSNKKVEPQSAKAMGKGKGKGEMKAIDDDELTVKDEDEDSESMKKDVMMCGLRPKLKKRKLRQAPTVFSDEMDEKVDMYVQPAKNNASKQLHRKLKSKSKSRMH</sequence>
<feature type="region of interest" description="Disordered" evidence="10">
    <location>
        <begin position="1"/>
        <end position="30"/>
    </location>
</feature>
<evidence type="ECO:0000256" key="2">
    <source>
        <dbReference type="ARBA" id="ARBA00022490"/>
    </source>
</evidence>
<feature type="compositionally biased region" description="Basic and acidic residues" evidence="10">
    <location>
        <begin position="1478"/>
        <end position="1496"/>
    </location>
</feature>
<feature type="compositionally biased region" description="Basic and acidic residues" evidence="10">
    <location>
        <begin position="1536"/>
        <end position="1546"/>
    </location>
</feature>
<keyword evidence="2" id="KW-0963">Cytoplasm</keyword>
<dbReference type="InterPro" id="IPR027417">
    <property type="entry name" value="P-loop_NTPase"/>
</dbReference>
<dbReference type="InterPro" id="IPR036961">
    <property type="entry name" value="Kinesin_motor_dom_sf"/>
</dbReference>
<dbReference type="GO" id="GO:0005876">
    <property type="term" value="C:spindle microtubule"/>
    <property type="evidence" value="ECO:0007669"/>
    <property type="project" value="TreeGrafter"/>
</dbReference>
<dbReference type="GO" id="GO:0051231">
    <property type="term" value="P:spindle elongation"/>
    <property type="evidence" value="ECO:0007669"/>
    <property type="project" value="TreeGrafter"/>
</dbReference>
<evidence type="ECO:0000256" key="3">
    <source>
        <dbReference type="ARBA" id="ARBA00022701"/>
    </source>
</evidence>
<feature type="compositionally biased region" description="Polar residues" evidence="10">
    <location>
        <begin position="1171"/>
        <end position="1207"/>
    </location>
</feature>
<evidence type="ECO:0000313" key="13">
    <source>
        <dbReference type="Proteomes" id="UP000707451"/>
    </source>
</evidence>
<feature type="binding site" evidence="8">
    <location>
        <begin position="123"/>
        <end position="130"/>
    </location>
    <ligand>
        <name>ATP</name>
        <dbReference type="ChEBI" id="CHEBI:30616"/>
    </ligand>
</feature>
<dbReference type="OrthoDB" id="123929at2759"/>
<feature type="compositionally biased region" description="Low complexity" evidence="10">
    <location>
        <begin position="1153"/>
        <end position="1166"/>
    </location>
</feature>
<feature type="region of interest" description="Disordered" evidence="10">
    <location>
        <begin position="986"/>
        <end position="1077"/>
    </location>
</feature>
<evidence type="ECO:0000256" key="7">
    <source>
        <dbReference type="ARBA" id="ARBA00023212"/>
    </source>
</evidence>
<feature type="compositionally biased region" description="Basic residues" evidence="10">
    <location>
        <begin position="1690"/>
        <end position="1704"/>
    </location>
</feature>
<dbReference type="Proteomes" id="UP000707451">
    <property type="component" value="Unassembled WGS sequence"/>
</dbReference>
<comment type="similarity">
    <text evidence="8">Belongs to the TRAFAC class myosin-kinesin ATPase superfamily. Kinesin family.</text>
</comment>
<keyword evidence="3" id="KW-0493">Microtubule</keyword>
<feature type="region of interest" description="Disordered" evidence="10">
    <location>
        <begin position="1444"/>
        <end position="1647"/>
    </location>
</feature>
<comment type="subcellular location">
    <subcellularLocation>
        <location evidence="1">Cytoplasm</location>
        <location evidence="1">Cytoskeleton</location>
    </subcellularLocation>
</comment>
<feature type="compositionally biased region" description="Polar residues" evidence="10">
    <location>
        <begin position="1248"/>
        <end position="1259"/>
    </location>
</feature>
<feature type="domain" description="Kinesin motor" evidence="11">
    <location>
        <begin position="35"/>
        <end position="470"/>
    </location>
</feature>
<keyword evidence="13" id="KW-1185">Reference proteome</keyword>
<comment type="caution">
    <text evidence="12">The sequence shown here is derived from an EMBL/GenBank/DDBJ whole genome shotgun (WGS) entry which is preliminary data.</text>
</comment>
<dbReference type="GO" id="GO:0008574">
    <property type="term" value="F:plus-end-directed microtubule motor activity"/>
    <property type="evidence" value="ECO:0007669"/>
    <property type="project" value="TreeGrafter"/>
</dbReference>
<evidence type="ECO:0000256" key="1">
    <source>
        <dbReference type="ARBA" id="ARBA00004245"/>
    </source>
</evidence>
<feature type="compositionally biased region" description="Basic and acidic residues" evidence="10">
    <location>
        <begin position="1397"/>
        <end position="1425"/>
    </location>
</feature>
<dbReference type="InterPro" id="IPR001752">
    <property type="entry name" value="Kinesin_motor_dom"/>
</dbReference>
<name>A0A9P7Y5X1_9FUNG</name>
<dbReference type="PANTHER" id="PTHR47970:SF12">
    <property type="entry name" value="KINESIN FAMILY MEMBER 11"/>
    <property type="match status" value="1"/>
</dbReference>
<keyword evidence="9" id="KW-0175">Coiled coil</keyword>
<evidence type="ECO:0000256" key="9">
    <source>
        <dbReference type="SAM" id="Coils"/>
    </source>
</evidence>
<keyword evidence="6 8" id="KW-0505">Motor protein</keyword>
<gene>
    <name evidence="12" type="ORF">KI688_006190</name>
</gene>
<dbReference type="InterPro" id="IPR047149">
    <property type="entry name" value="KIF11-like"/>
</dbReference>
<dbReference type="GO" id="GO:0005524">
    <property type="term" value="F:ATP binding"/>
    <property type="evidence" value="ECO:0007669"/>
    <property type="project" value="UniProtKB-UniRule"/>
</dbReference>
<dbReference type="EMBL" id="JAHRHY010000002">
    <property type="protein sequence ID" value="KAG9071971.1"/>
    <property type="molecule type" value="Genomic_DNA"/>
</dbReference>
<dbReference type="Gene3D" id="3.40.850.10">
    <property type="entry name" value="Kinesin motor domain"/>
    <property type="match status" value="1"/>
</dbReference>